<gene>
    <name evidence="1" type="ORF">HD556DRAFT_1445441</name>
</gene>
<organism evidence="1 2">
    <name type="scientific">Suillus plorans</name>
    <dbReference type="NCBI Taxonomy" id="116603"/>
    <lineage>
        <taxon>Eukaryota</taxon>
        <taxon>Fungi</taxon>
        <taxon>Dikarya</taxon>
        <taxon>Basidiomycota</taxon>
        <taxon>Agaricomycotina</taxon>
        <taxon>Agaricomycetes</taxon>
        <taxon>Agaricomycetidae</taxon>
        <taxon>Boletales</taxon>
        <taxon>Suillineae</taxon>
        <taxon>Suillaceae</taxon>
        <taxon>Suillus</taxon>
    </lineage>
</organism>
<evidence type="ECO:0000313" key="2">
    <source>
        <dbReference type="Proteomes" id="UP000719766"/>
    </source>
</evidence>
<reference evidence="1" key="1">
    <citation type="journal article" date="2020" name="New Phytol.">
        <title>Comparative genomics reveals dynamic genome evolution in host specialist ectomycorrhizal fungi.</title>
        <authorList>
            <person name="Lofgren L.A."/>
            <person name="Nguyen N.H."/>
            <person name="Vilgalys R."/>
            <person name="Ruytinx J."/>
            <person name="Liao H.L."/>
            <person name="Branco S."/>
            <person name="Kuo A."/>
            <person name="LaButti K."/>
            <person name="Lipzen A."/>
            <person name="Andreopoulos W."/>
            <person name="Pangilinan J."/>
            <person name="Riley R."/>
            <person name="Hundley H."/>
            <person name="Na H."/>
            <person name="Barry K."/>
            <person name="Grigoriev I.V."/>
            <person name="Stajich J.E."/>
            <person name="Kennedy P.G."/>
        </authorList>
    </citation>
    <scope>NUCLEOTIDE SEQUENCE</scope>
    <source>
        <strain evidence="1">S12</strain>
    </source>
</reference>
<name>A0A9P7AM56_9AGAM</name>
<dbReference type="EMBL" id="JABBWE010000044">
    <property type="protein sequence ID" value="KAG1791178.1"/>
    <property type="molecule type" value="Genomic_DNA"/>
</dbReference>
<sequence>MIQLDERFIENQWSRIAHRAREEELDWRVKENVVDTIISFIWTWLPSATFSWHALGEQEQLTVSEAFTAVAPFSQSSISYTSNHAESHSPGPDDNRCDLRPFIYPSRFPRQFKKIDEVAAVLPDRSNQAAVCR</sequence>
<keyword evidence="2" id="KW-1185">Reference proteome</keyword>
<protein>
    <submittedName>
        <fullName evidence="1">Uncharacterized protein</fullName>
    </submittedName>
</protein>
<dbReference type="OrthoDB" id="2020662at2759"/>
<evidence type="ECO:0000313" key="1">
    <source>
        <dbReference type="EMBL" id="KAG1791178.1"/>
    </source>
</evidence>
<accession>A0A9P7AM56</accession>
<dbReference type="Proteomes" id="UP000719766">
    <property type="component" value="Unassembled WGS sequence"/>
</dbReference>
<proteinExistence type="predicted"/>
<comment type="caution">
    <text evidence="1">The sequence shown here is derived from an EMBL/GenBank/DDBJ whole genome shotgun (WGS) entry which is preliminary data.</text>
</comment>
<dbReference type="AlphaFoldDB" id="A0A9P7AM56"/>
<dbReference type="RefSeq" id="XP_041158063.1">
    <property type="nucleotide sequence ID" value="XM_041306925.1"/>
</dbReference>
<dbReference type="GeneID" id="64600689"/>